<keyword evidence="1" id="KW-0808">Transferase</keyword>
<evidence type="ECO:0000256" key="3">
    <source>
        <dbReference type="ARBA" id="ARBA00023015"/>
    </source>
</evidence>
<dbReference type="InterPro" id="IPR036388">
    <property type="entry name" value="WH-like_DNA-bd_sf"/>
</dbReference>
<dbReference type="InterPro" id="IPR016152">
    <property type="entry name" value="PTrfase/Anion_transptr"/>
</dbReference>
<dbReference type="GO" id="GO:0006355">
    <property type="term" value="P:regulation of DNA-templated transcription"/>
    <property type="evidence" value="ECO:0007669"/>
    <property type="project" value="InterPro"/>
</dbReference>
<dbReference type="Gene3D" id="1.10.1790.10">
    <property type="entry name" value="PRD domain"/>
    <property type="match status" value="2"/>
</dbReference>
<dbReference type="InterPro" id="IPR036634">
    <property type="entry name" value="PRD_sf"/>
</dbReference>
<feature type="domain" description="PRD" evidence="9">
    <location>
        <begin position="203"/>
        <end position="311"/>
    </location>
</feature>
<dbReference type="InterPro" id="IPR013011">
    <property type="entry name" value="PTS_EIIB_2"/>
</dbReference>
<keyword evidence="5" id="KW-0804">Transcription</keyword>
<reference evidence="10 11" key="1">
    <citation type="submission" date="2008-09" db="EMBL/GenBank/DDBJ databases">
        <authorList>
            <person name="Fulton L."/>
            <person name="Clifton S."/>
            <person name="Fulton B."/>
            <person name="Xu J."/>
            <person name="Minx P."/>
            <person name="Pepin K.H."/>
            <person name="Johnson M."/>
            <person name="Thiruvilangam P."/>
            <person name="Bhonagiri V."/>
            <person name="Nash W.E."/>
            <person name="Mardis E.R."/>
            <person name="Wilson R.K."/>
        </authorList>
    </citation>
    <scope>NUCLEOTIDE SEQUENCE [LARGE SCALE GENOMIC DNA]</scope>
    <source>
        <strain evidence="10 11">DSM 13275</strain>
    </source>
</reference>
<dbReference type="InterPro" id="IPR036390">
    <property type="entry name" value="WH_DNA-bd_sf"/>
</dbReference>
<evidence type="ECO:0000256" key="1">
    <source>
        <dbReference type="ARBA" id="ARBA00022679"/>
    </source>
</evidence>
<dbReference type="Gene3D" id="3.40.930.10">
    <property type="entry name" value="Mannitol-specific EII, Chain A"/>
    <property type="match status" value="1"/>
</dbReference>
<keyword evidence="3" id="KW-0805">Transcription regulation</keyword>
<dbReference type="InterPro" id="IPR011608">
    <property type="entry name" value="PRD"/>
</dbReference>
<organism evidence="10 11">
    <name type="scientific">Peptacetobacter hiranonis (strain DSM 13275 / JCM 10541 / KCTC 15199 / TO-931)</name>
    <name type="common">Clostridium hiranonis</name>
    <dbReference type="NCBI Taxonomy" id="500633"/>
    <lineage>
        <taxon>Bacteria</taxon>
        <taxon>Bacillati</taxon>
        <taxon>Bacillota</taxon>
        <taxon>Clostridia</taxon>
        <taxon>Peptostreptococcales</taxon>
        <taxon>Peptostreptococcaceae</taxon>
        <taxon>Peptacetobacter</taxon>
    </lineage>
</organism>
<dbReference type="PROSITE" id="PS51099">
    <property type="entry name" value="PTS_EIIB_TYPE_2"/>
    <property type="match status" value="1"/>
</dbReference>
<reference evidence="10 11" key="2">
    <citation type="submission" date="2008-10" db="EMBL/GenBank/DDBJ databases">
        <title>Draft genome sequence of Clostridium hiranonis (DSM 13275).</title>
        <authorList>
            <person name="Sudarsanam P."/>
            <person name="Ley R."/>
            <person name="Guruge J."/>
            <person name="Turnbaugh P.J."/>
            <person name="Mahowald M."/>
            <person name="Liep D."/>
            <person name="Gordon J."/>
        </authorList>
    </citation>
    <scope>NUCLEOTIDE SEQUENCE [LARGE SCALE GENOMIC DNA]</scope>
    <source>
        <strain evidence="10 11">DSM 13275</strain>
    </source>
</reference>
<feature type="domain" description="PRD" evidence="9">
    <location>
        <begin position="316"/>
        <end position="423"/>
    </location>
</feature>
<dbReference type="Proteomes" id="UP000003178">
    <property type="component" value="Unassembled WGS sequence"/>
</dbReference>
<evidence type="ECO:0000259" key="9">
    <source>
        <dbReference type="PROSITE" id="PS51372"/>
    </source>
</evidence>
<dbReference type="CDD" id="cd05568">
    <property type="entry name" value="PTS_IIB_bgl_like"/>
    <property type="match status" value="1"/>
</dbReference>
<dbReference type="AlphaFoldDB" id="B6FZM9"/>
<dbReference type="STRING" id="500633.CLOHIR_01333"/>
<accession>B6FZM9</accession>
<keyword evidence="2" id="KW-0677">Repeat</keyword>
<dbReference type="GO" id="GO:0008982">
    <property type="term" value="F:protein-N(PI)-phosphohistidine-sugar phosphotransferase activity"/>
    <property type="evidence" value="ECO:0007669"/>
    <property type="project" value="InterPro"/>
</dbReference>
<evidence type="ECO:0000256" key="5">
    <source>
        <dbReference type="ARBA" id="ARBA00023163"/>
    </source>
</evidence>
<dbReference type="RefSeq" id="WP_006440254.1">
    <property type="nucleotide sequence ID" value="NZ_DS995356.1"/>
</dbReference>
<dbReference type="SUPFAM" id="SSF63520">
    <property type="entry name" value="PTS-regulatory domain, PRD"/>
    <property type="match status" value="2"/>
</dbReference>
<dbReference type="PROSITE" id="PS51094">
    <property type="entry name" value="PTS_EIIA_TYPE_2"/>
    <property type="match status" value="1"/>
</dbReference>
<gene>
    <name evidence="10" type="ORF">CLOHIR_01333</name>
</gene>
<dbReference type="Pfam" id="PF05043">
    <property type="entry name" value="Mga"/>
    <property type="match status" value="1"/>
</dbReference>
<dbReference type="PANTHER" id="PTHR30185:SF18">
    <property type="entry name" value="TRANSCRIPTIONAL REGULATOR MTLR"/>
    <property type="match status" value="1"/>
</dbReference>
<feature type="domain" description="PTS EIIB type-2" evidence="8">
    <location>
        <begin position="427"/>
        <end position="520"/>
    </location>
</feature>
<evidence type="ECO:0000256" key="2">
    <source>
        <dbReference type="ARBA" id="ARBA00022737"/>
    </source>
</evidence>
<dbReference type="InterPro" id="IPR007737">
    <property type="entry name" value="Mga_HTH"/>
</dbReference>
<dbReference type="SUPFAM" id="SSF55804">
    <property type="entry name" value="Phoshotransferase/anion transport protein"/>
    <property type="match status" value="1"/>
</dbReference>
<dbReference type="PANTHER" id="PTHR30185">
    <property type="entry name" value="CRYPTIC BETA-GLUCOSIDE BGL OPERON ANTITERMINATOR"/>
    <property type="match status" value="1"/>
</dbReference>
<dbReference type="EMBL" id="ABWP01000058">
    <property type="protein sequence ID" value="EEA84973.1"/>
    <property type="molecule type" value="Genomic_DNA"/>
</dbReference>
<dbReference type="InterPro" id="IPR013196">
    <property type="entry name" value="HTH_11"/>
</dbReference>
<keyword evidence="6" id="KW-0175">Coiled coil</keyword>
<dbReference type="Gene3D" id="3.40.50.2300">
    <property type="match status" value="1"/>
</dbReference>
<feature type="coiled-coil region" evidence="6">
    <location>
        <begin position="505"/>
        <end position="532"/>
    </location>
</feature>
<evidence type="ECO:0000259" key="8">
    <source>
        <dbReference type="PROSITE" id="PS51099"/>
    </source>
</evidence>
<evidence type="ECO:0000313" key="11">
    <source>
        <dbReference type="Proteomes" id="UP000003178"/>
    </source>
</evidence>
<dbReference type="Gene3D" id="1.10.10.10">
    <property type="entry name" value="Winged helix-like DNA-binding domain superfamily/Winged helix DNA-binding domain"/>
    <property type="match status" value="1"/>
</dbReference>
<protein>
    <submittedName>
        <fullName evidence="10">PRD domain protein</fullName>
    </submittedName>
</protein>
<dbReference type="SUPFAM" id="SSF52794">
    <property type="entry name" value="PTS system IIB component-like"/>
    <property type="match status" value="1"/>
</dbReference>
<sequence length="697" mass="79332">MISDFSPRLGQITLNLLMQDSPVSVKYLADSVGVSKRTVQRELEYIESSLKKYNLSFQSKAGTGVWIEGDKSDKEKLTALLMADDTLDVSNKDERIKKLILELLKESEPQKLFYYANMLGVSEATVSNDLDEVAKWFDKFKLSLVRKQGFGIYLEGKEKAYRKALTAFIDEYTSSYKLTQNDKNTMRESNLIKLIENKSSKNIYSLLDTDIMKRVISCLINLNNEQIANLTDSSYAGLVIHITIAINRIMHNEIIEPDSRLDEDIEHDRDYSLAVIIASSLEKEFDIEIPEIEVTYICLHIRASKMQNTSNSKSSKRNNTLVSLVYEMIEAYDPDISYILEQDDAFIDGLIAHMQPTLVRLTNGLAIRNPLLDQIKSDYPDIFKKCKKVTAMLEEKLNLKVPESETGFLAVHFGAAVVRLEQNNLSKRTVYVGVVCASGIGISRFIKTKLEKVFGNRISIETYGKGDLDSNTIRKTDFFVSNINMEVPDGADIIFINPLITDSDIKNIDANIRKYEITADKSEDRLDFYNQLDLIHNLTEQMKMILDNFNIITISKDIDFEKYLDVLKDKLIDSDDNSEIILSDIIAREKIATQVFPEMGFALFHTKTSGTKHIRMSACISDSETFENEYFKGISCIITMLLPDDEHLNMNRKLLGFLSEMLIEDPTFLEVLNSGDVSVGKDYLSKILKKYLKSIIN</sequence>
<proteinExistence type="predicted"/>
<dbReference type="eggNOG" id="COG1762">
    <property type="taxonomic scope" value="Bacteria"/>
</dbReference>
<dbReference type="HOGENOM" id="CLU_013442_2_0_9"/>
<dbReference type="GO" id="GO:0009401">
    <property type="term" value="P:phosphoenolpyruvate-dependent sugar phosphotransferase system"/>
    <property type="evidence" value="ECO:0007669"/>
    <property type="project" value="InterPro"/>
</dbReference>
<dbReference type="Pfam" id="PF00874">
    <property type="entry name" value="PRD"/>
    <property type="match status" value="2"/>
</dbReference>
<dbReference type="PROSITE" id="PS51372">
    <property type="entry name" value="PRD_2"/>
    <property type="match status" value="2"/>
</dbReference>
<dbReference type="InterPro" id="IPR050661">
    <property type="entry name" value="BglG_antiterminators"/>
</dbReference>
<dbReference type="InterPro" id="IPR002178">
    <property type="entry name" value="PTS_EIIA_type-2_dom"/>
</dbReference>
<evidence type="ECO:0000256" key="6">
    <source>
        <dbReference type="SAM" id="Coils"/>
    </source>
</evidence>
<name>B6FZM9_PEPHT</name>
<keyword evidence="11" id="KW-1185">Reference proteome</keyword>
<comment type="caution">
    <text evidence="10">The sequence shown here is derived from an EMBL/GenBank/DDBJ whole genome shotgun (WGS) entry which is preliminary data.</text>
</comment>
<evidence type="ECO:0000256" key="4">
    <source>
        <dbReference type="ARBA" id="ARBA00023159"/>
    </source>
</evidence>
<keyword evidence="4" id="KW-0010">Activator</keyword>
<evidence type="ECO:0000259" key="7">
    <source>
        <dbReference type="PROSITE" id="PS51094"/>
    </source>
</evidence>
<feature type="domain" description="PTS EIIA type-2" evidence="7">
    <location>
        <begin position="544"/>
        <end position="691"/>
    </location>
</feature>
<dbReference type="eggNOG" id="COG3711">
    <property type="taxonomic scope" value="Bacteria"/>
</dbReference>
<evidence type="ECO:0000313" key="10">
    <source>
        <dbReference type="EMBL" id="EEA84973.1"/>
    </source>
</evidence>
<dbReference type="Pfam" id="PF08279">
    <property type="entry name" value="HTH_11"/>
    <property type="match status" value="1"/>
</dbReference>
<dbReference type="OrthoDB" id="3175596at2"/>
<dbReference type="SUPFAM" id="SSF46785">
    <property type="entry name" value="Winged helix' DNA-binding domain"/>
    <property type="match status" value="1"/>
</dbReference>
<dbReference type="InterPro" id="IPR036095">
    <property type="entry name" value="PTS_EIIB-like_sf"/>
</dbReference>